<dbReference type="Gene3D" id="2.60.120.200">
    <property type="match status" value="1"/>
</dbReference>
<dbReference type="PROSITE" id="PS51257">
    <property type="entry name" value="PROKAR_LIPOPROTEIN"/>
    <property type="match status" value="1"/>
</dbReference>
<dbReference type="RefSeq" id="WP_145175873.1">
    <property type="nucleotide sequence ID" value="NZ_CP036525.1"/>
</dbReference>
<sequence length="268" mass="29774">MKNLVVLLLLAIVWAGASGCGRAGGRGEELSFLRRIMSDDLAVHASLDVPSRECLVRADSDGETCLGFRLLPGQPKLHGGVRAEVSVDFPHCEGDVVRYEWRFKLAEDFVSDSPDNRWWVIAQWHDQPDPLKNETWQNHTSLSPPISLNIGEVDGSLAIGLTYGLTRDGHQQTVSDPVAIKRNVWYRVVANVHWSQTETGMAECFLDDSPEPIFVANGPNMNNGFRHYLKLGMYRHPDIDTENTIFVDDVAIEISHPTSSAGPSQADR</sequence>
<dbReference type="Pfam" id="PF14099">
    <property type="entry name" value="Polysacc_lyase"/>
    <property type="match status" value="1"/>
</dbReference>
<dbReference type="AlphaFoldDB" id="A0A517NKG3"/>
<evidence type="ECO:0000313" key="1">
    <source>
        <dbReference type="EMBL" id="QDT07634.1"/>
    </source>
</evidence>
<accession>A0A517NKG3</accession>
<protein>
    <recommendedName>
        <fullName evidence="3">Polysaccharide lyase</fullName>
    </recommendedName>
</protein>
<proteinExistence type="predicted"/>
<dbReference type="OrthoDB" id="5855525at2"/>
<evidence type="ECO:0000313" key="2">
    <source>
        <dbReference type="Proteomes" id="UP000318538"/>
    </source>
</evidence>
<dbReference type="EMBL" id="CP036525">
    <property type="protein sequence ID" value="QDT07634.1"/>
    <property type="molecule type" value="Genomic_DNA"/>
</dbReference>
<dbReference type="KEGG" id="rlc:K227x_60620"/>
<reference evidence="1 2" key="1">
    <citation type="submission" date="2019-02" db="EMBL/GenBank/DDBJ databases">
        <title>Deep-cultivation of Planctomycetes and their phenomic and genomic characterization uncovers novel biology.</title>
        <authorList>
            <person name="Wiegand S."/>
            <person name="Jogler M."/>
            <person name="Boedeker C."/>
            <person name="Pinto D."/>
            <person name="Vollmers J."/>
            <person name="Rivas-Marin E."/>
            <person name="Kohn T."/>
            <person name="Peeters S.H."/>
            <person name="Heuer A."/>
            <person name="Rast P."/>
            <person name="Oberbeckmann S."/>
            <person name="Bunk B."/>
            <person name="Jeske O."/>
            <person name="Meyerdierks A."/>
            <person name="Storesund J.E."/>
            <person name="Kallscheuer N."/>
            <person name="Luecker S."/>
            <person name="Lage O.M."/>
            <person name="Pohl T."/>
            <person name="Merkel B.J."/>
            <person name="Hornburger P."/>
            <person name="Mueller R.-W."/>
            <person name="Bruemmer F."/>
            <person name="Labrenz M."/>
            <person name="Spormann A.M."/>
            <person name="Op den Camp H."/>
            <person name="Overmann J."/>
            <person name="Amann R."/>
            <person name="Jetten M.S.M."/>
            <person name="Mascher T."/>
            <person name="Medema M.H."/>
            <person name="Devos D.P."/>
            <person name="Kaster A.-K."/>
            <person name="Ovreas L."/>
            <person name="Rohde M."/>
            <person name="Galperin M.Y."/>
            <person name="Jogler C."/>
        </authorList>
    </citation>
    <scope>NUCLEOTIDE SEQUENCE [LARGE SCALE GENOMIC DNA]</scope>
    <source>
        <strain evidence="1 2">K22_7</strain>
    </source>
</reference>
<evidence type="ECO:0008006" key="3">
    <source>
        <dbReference type="Google" id="ProtNLM"/>
    </source>
</evidence>
<gene>
    <name evidence="1" type="ORF">K227x_60620</name>
</gene>
<keyword evidence="2" id="KW-1185">Reference proteome</keyword>
<name>A0A517NKG3_9BACT</name>
<dbReference type="Proteomes" id="UP000318538">
    <property type="component" value="Chromosome"/>
</dbReference>
<organism evidence="1 2">
    <name type="scientific">Rubripirellula lacrimiformis</name>
    <dbReference type="NCBI Taxonomy" id="1930273"/>
    <lineage>
        <taxon>Bacteria</taxon>
        <taxon>Pseudomonadati</taxon>
        <taxon>Planctomycetota</taxon>
        <taxon>Planctomycetia</taxon>
        <taxon>Pirellulales</taxon>
        <taxon>Pirellulaceae</taxon>
        <taxon>Rubripirellula</taxon>
    </lineage>
</organism>
<dbReference type="InterPro" id="IPR025975">
    <property type="entry name" value="Polysacc_lyase"/>
</dbReference>